<sequence>MEELGSAVDSGFLSPAGYAADCMSFASRMMGEDEEMDLDEVIAQDGSLIRLGEDELTIPTANPRKEEIQEIKIAH</sequence>
<name>A0ABP0W809_9BRYO</name>
<dbReference type="EMBL" id="OZ020110">
    <property type="protein sequence ID" value="CAK9262938.1"/>
    <property type="molecule type" value="Genomic_DNA"/>
</dbReference>
<reference evidence="1" key="1">
    <citation type="submission" date="2024-02" db="EMBL/GenBank/DDBJ databases">
        <authorList>
            <consortium name="ELIXIR-Norway"/>
            <consortium name="Elixir Norway"/>
        </authorList>
    </citation>
    <scope>NUCLEOTIDE SEQUENCE</scope>
</reference>
<gene>
    <name evidence="1" type="ORF">CSSPJE1EN1_LOCUS8416</name>
</gene>
<organism evidence="1 2">
    <name type="scientific">Sphagnum jensenii</name>
    <dbReference type="NCBI Taxonomy" id="128206"/>
    <lineage>
        <taxon>Eukaryota</taxon>
        <taxon>Viridiplantae</taxon>
        <taxon>Streptophyta</taxon>
        <taxon>Embryophyta</taxon>
        <taxon>Bryophyta</taxon>
        <taxon>Sphagnophytina</taxon>
        <taxon>Sphagnopsida</taxon>
        <taxon>Sphagnales</taxon>
        <taxon>Sphagnaceae</taxon>
        <taxon>Sphagnum</taxon>
    </lineage>
</organism>
<keyword evidence="2" id="KW-1185">Reference proteome</keyword>
<protein>
    <submittedName>
        <fullName evidence="1">Uncharacterized protein</fullName>
    </submittedName>
</protein>
<dbReference type="Proteomes" id="UP001497444">
    <property type="component" value="Chromosome 15"/>
</dbReference>
<accession>A0ABP0W809</accession>
<proteinExistence type="predicted"/>
<evidence type="ECO:0000313" key="1">
    <source>
        <dbReference type="EMBL" id="CAK9262938.1"/>
    </source>
</evidence>
<evidence type="ECO:0000313" key="2">
    <source>
        <dbReference type="Proteomes" id="UP001497444"/>
    </source>
</evidence>